<protein>
    <submittedName>
        <fullName evidence="1">Uncharacterized protein</fullName>
    </submittedName>
</protein>
<gene>
    <name evidence="1" type="ORF">SBD_1906</name>
</gene>
<dbReference type="EMBL" id="KB405061">
    <property type="protein sequence ID" value="EMF56577.1"/>
    <property type="molecule type" value="Genomic_DNA"/>
</dbReference>
<accession>M3DIG0</accession>
<sequence length="56" mass="6025">MLVSIHEAVPGPAVFRARVAAAEESRMRADAHVRAVVVPPLNLSSHGIDPPPVNYR</sequence>
<proteinExistence type="predicted"/>
<name>M3DIG0_9ACTN</name>
<evidence type="ECO:0000313" key="2">
    <source>
        <dbReference type="Proteomes" id="UP000030760"/>
    </source>
</evidence>
<reference evidence="2" key="1">
    <citation type="journal article" date="2013" name="Genome Announc.">
        <title>Draft Genome Sequence of Streptomyces bottropensis ATCC 25435, a Bottromycin-Producing Actinomycete.</title>
        <authorList>
            <person name="Zhang H."/>
            <person name="Zhou W."/>
            <person name="Zhuang Y."/>
            <person name="Liang X."/>
            <person name="Liu T."/>
        </authorList>
    </citation>
    <scope>NUCLEOTIDE SEQUENCE [LARGE SCALE GENOMIC DNA]</scope>
    <source>
        <strain evidence="2">ATCC 25435</strain>
    </source>
</reference>
<dbReference type="Proteomes" id="UP000030760">
    <property type="component" value="Unassembled WGS sequence"/>
</dbReference>
<evidence type="ECO:0000313" key="1">
    <source>
        <dbReference type="EMBL" id="EMF56577.1"/>
    </source>
</evidence>
<organism evidence="1 2">
    <name type="scientific">Streptomyces bottropensis ATCC 25435</name>
    <dbReference type="NCBI Taxonomy" id="1054862"/>
    <lineage>
        <taxon>Bacteria</taxon>
        <taxon>Bacillati</taxon>
        <taxon>Actinomycetota</taxon>
        <taxon>Actinomycetes</taxon>
        <taxon>Kitasatosporales</taxon>
        <taxon>Streptomycetaceae</taxon>
        <taxon>Streptomyces</taxon>
    </lineage>
</organism>
<dbReference type="AlphaFoldDB" id="M3DIG0"/>